<gene>
    <name evidence="2" type="ORF">NCTC12218_01878</name>
</gene>
<name>A0A7Z7QQX6_STASC</name>
<reference evidence="2" key="1">
    <citation type="submission" date="2018-06" db="EMBL/GenBank/DDBJ databases">
        <authorList>
            <consortium name="Pathogen Informatics"/>
            <person name="Doyle S."/>
        </authorList>
    </citation>
    <scope>NUCLEOTIDE SEQUENCE [LARGE SCALE GENOMIC DNA]</scope>
    <source>
        <strain evidence="2">NCTC12218</strain>
    </source>
</reference>
<dbReference type="Proteomes" id="UP000264146">
    <property type="component" value="Chromosome"/>
</dbReference>
<evidence type="ECO:0000313" key="2">
    <source>
        <dbReference type="EMBL" id="SUM89621.1"/>
    </source>
</evidence>
<proteinExistence type="predicted"/>
<reference evidence="1 3" key="2">
    <citation type="submission" date="2020-11" db="EMBL/GenBank/DDBJ databases">
        <authorList>
            <consortium name="Pathogen Informatics"/>
        </authorList>
    </citation>
    <scope>NUCLEOTIDE SEQUENCE [LARGE SCALE GENOMIC DNA]</scope>
    <source>
        <strain evidence="1 3">NCTC12218</strain>
    </source>
</reference>
<organism evidence="2">
    <name type="scientific">Staphylococcus schleiferi</name>
    <dbReference type="NCBI Taxonomy" id="1295"/>
    <lineage>
        <taxon>Bacteria</taxon>
        <taxon>Bacillati</taxon>
        <taxon>Bacillota</taxon>
        <taxon>Bacilli</taxon>
        <taxon>Bacillales</taxon>
        <taxon>Staphylococcaceae</taxon>
        <taxon>Staphylococcus</taxon>
    </lineage>
</organism>
<evidence type="ECO:0000313" key="3">
    <source>
        <dbReference type="Proteomes" id="UP000264146"/>
    </source>
</evidence>
<sequence>MSKNKCIFSWDFNTNTHKLEIHFKNNHWTHRSETQFKTALEKVTEIQCHFYEVIDARTIANFKALLAEIPHVLKFKCIFHVLVTNETTIISLLSQMPEMYMLNIYNFKHQILSIDFIENEGTQALVATHNQQLIEQLKLAIQQQIGRNTVNEHQLKNALTQLEHDYQDLYSEYIKQHKRMQYAFRELHRFKRSAWKYKKIYLNHERLIDLLEKAITYQKKVNKKNVKKGMKWFWREVVK</sequence>
<accession>A0A7Z7QQX6</accession>
<evidence type="ECO:0000313" key="1">
    <source>
        <dbReference type="EMBL" id="CAD7360211.1"/>
    </source>
</evidence>
<protein>
    <submittedName>
        <fullName evidence="2">Uncharacterized protein</fullName>
    </submittedName>
</protein>
<dbReference type="AlphaFoldDB" id="A0A7Z7QQX6"/>
<dbReference type="EMBL" id="LR962863">
    <property type="protein sequence ID" value="CAD7360211.1"/>
    <property type="molecule type" value="Genomic_DNA"/>
</dbReference>
<dbReference type="EMBL" id="UHEF01000001">
    <property type="protein sequence ID" value="SUM89621.1"/>
    <property type="molecule type" value="Genomic_DNA"/>
</dbReference>
<dbReference type="RefSeq" id="WP_126496291.1">
    <property type="nucleotide sequence ID" value="NZ_LR962863.1"/>
</dbReference>